<comment type="activity regulation">
    <text evidence="11">Inhibited by UTP.</text>
</comment>
<dbReference type="InterPro" id="IPR001048">
    <property type="entry name" value="Asp/Glu/Uridylate_kinase"/>
</dbReference>
<feature type="binding site" evidence="11">
    <location>
        <position position="46"/>
    </location>
    <ligand>
        <name>ATP</name>
        <dbReference type="ChEBI" id="CHEBI:30616"/>
    </ligand>
</feature>
<feature type="binding site" evidence="11">
    <location>
        <position position="50"/>
    </location>
    <ligand>
        <name>ATP</name>
        <dbReference type="ChEBI" id="CHEBI:30616"/>
    </ligand>
</feature>
<comment type="function">
    <text evidence="11">Catalyzes the reversible phosphorylation of UMP to UDP.</text>
</comment>
<feature type="binding site" evidence="11">
    <location>
        <position position="144"/>
    </location>
    <ligand>
        <name>ATP</name>
        <dbReference type="ChEBI" id="CHEBI:30616"/>
    </ligand>
</feature>
<dbReference type="GO" id="GO:0006225">
    <property type="term" value="P:UDP biosynthetic process"/>
    <property type="evidence" value="ECO:0007669"/>
    <property type="project" value="TreeGrafter"/>
</dbReference>
<dbReference type="Pfam" id="PF00696">
    <property type="entry name" value="AA_kinase"/>
    <property type="match status" value="1"/>
</dbReference>
<comment type="subunit">
    <text evidence="11">Homohexamer.</text>
</comment>
<evidence type="ECO:0000256" key="8">
    <source>
        <dbReference type="ARBA" id="ARBA00022840"/>
    </source>
</evidence>
<evidence type="ECO:0000256" key="7">
    <source>
        <dbReference type="ARBA" id="ARBA00022777"/>
    </source>
</evidence>
<evidence type="ECO:0000313" key="16">
    <source>
        <dbReference type="Proteomes" id="UP000269499"/>
    </source>
</evidence>
<keyword evidence="7 11" id="KW-0418">Kinase</keyword>
<evidence type="ECO:0000256" key="2">
    <source>
        <dbReference type="ARBA" id="ARBA00004791"/>
    </source>
</evidence>
<feature type="domain" description="Aspartate/glutamate/uridylate kinase" evidence="12">
    <location>
        <begin position="4"/>
        <end position="206"/>
    </location>
</feature>
<evidence type="ECO:0000256" key="5">
    <source>
        <dbReference type="ARBA" id="ARBA00022679"/>
    </source>
</evidence>
<name>A0A497F301_9CREN</name>
<evidence type="ECO:0000313" key="14">
    <source>
        <dbReference type="EMBL" id="RLE53602.1"/>
    </source>
</evidence>
<comment type="caution">
    <text evidence="14">The sequence shown here is derived from an EMBL/GenBank/DDBJ whole genome shotgun (WGS) entry which is preliminary data.</text>
</comment>
<evidence type="ECO:0000256" key="4">
    <source>
        <dbReference type="ARBA" id="ARBA00022490"/>
    </source>
</evidence>
<gene>
    <name evidence="11 14" type="primary">pyrH</name>
    <name evidence="13" type="ORF">DRJ20_00650</name>
    <name evidence="14" type="ORF">DRJ26_03165</name>
</gene>
<feature type="binding site" evidence="11">
    <location>
        <position position="67"/>
    </location>
    <ligand>
        <name>UMP</name>
        <dbReference type="ChEBI" id="CHEBI:57865"/>
    </ligand>
</feature>
<keyword evidence="4 11" id="KW-0963">Cytoplasm</keyword>
<dbReference type="Gene3D" id="3.40.1160.10">
    <property type="entry name" value="Acetylglutamate kinase-like"/>
    <property type="match status" value="1"/>
</dbReference>
<dbReference type="GO" id="GO:0044210">
    <property type="term" value="P:'de novo' CTP biosynthetic process"/>
    <property type="evidence" value="ECO:0007669"/>
    <property type="project" value="UniProtKB-UniRule"/>
</dbReference>
<dbReference type="InterPro" id="IPR011817">
    <property type="entry name" value="Uridylate_kinase"/>
</dbReference>
<dbReference type="GO" id="GO:0005737">
    <property type="term" value="C:cytoplasm"/>
    <property type="evidence" value="ECO:0007669"/>
    <property type="project" value="UniProtKB-SubCell"/>
</dbReference>
<protein>
    <recommendedName>
        <fullName evidence="11">Uridylate kinase</fullName>
        <shortName evidence="11">UK</shortName>
        <ecNumber evidence="11">2.7.4.22</ecNumber>
    </recommendedName>
    <alternativeName>
        <fullName evidence="11">Uridine monophosphate kinase</fullName>
        <shortName evidence="11">UMP kinase</shortName>
        <shortName evidence="11">UMPK</shortName>
    </alternativeName>
</protein>
<feature type="binding site" evidence="11">
    <location>
        <position position="45"/>
    </location>
    <ligand>
        <name>UMP</name>
        <dbReference type="ChEBI" id="CHEBI:57865"/>
    </ligand>
</feature>
<organism evidence="14 16">
    <name type="scientific">Thermoproteota archaeon</name>
    <dbReference type="NCBI Taxonomy" id="2056631"/>
    <lineage>
        <taxon>Archaea</taxon>
        <taxon>Thermoproteota</taxon>
    </lineage>
</organism>
<dbReference type="EMBL" id="QMRA01000059">
    <property type="protein sequence ID" value="RLE53602.1"/>
    <property type="molecule type" value="Genomic_DNA"/>
</dbReference>
<feature type="binding site" evidence="11">
    <location>
        <position position="149"/>
    </location>
    <ligand>
        <name>ATP</name>
        <dbReference type="ChEBI" id="CHEBI:30616"/>
    </ligand>
</feature>
<evidence type="ECO:0000256" key="6">
    <source>
        <dbReference type="ARBA" id="ARBA00022741"/>
    </source>
</evidence>
<dbReference type="InterPro" id="IPR011818">
    <property type="entry name" value="Uridylate_kinase_arch/spir"/>
</dbReference>
<accession>A0A497F301</accession>
<evidence type="ECO:0000256" key="10">
    <source>
        <dbReference type="ARBA" id="ARBA00047767"/>
    </source>
</evidence>
<feature type="binding site" evidence="11">
    <location>
        <position position="152"/>
    </location>
    <ligand>
        <name>ATP</name>
        <dbReference type="ChEBI" id="CHEBI:30616"/>
    </ligand>
</feature>
<dbReference type="UniPathway" id="UPA00159">
    <property type="reaction ID" value="UER00275"/>
</dbReference>
<sequence>MRSLVIKLSGHLLFTDLNAEKLRKYAEVVKELLNGGYRVAVVVGGGGKAREYIKVAKELGASNFERDVIGIRVTQINAALFALALGEFTQVSIPKTLEEMWECVRQGISKVIVTGGLIPGQSTVAVAALLAEAMRAELMINATNVEGVYTADPRKDPNAKLLKKITVKELIEVLRKARAEAGTYELFDLTSLKIIERSGIRVRVVDGRNEQNILRAALGEDVGTLIVPSK</sequence>
<dbReference type="InterPro" id="IPR036393">
    <property type="entry name" value="AceGlu_kinase-like_sf"/>
</dbReference>
<dbReference type="Proteomes" id="UP000268446">
    <property type="component" value="Unassembled WGS sequence"/>
</dbReference>
<dbReference type="Proteomes" id="UP000269499">
    <property type="component" value="Unassembled WGS sequence"/>
</dbReference>
<evidence type="ECO:0000256" key="1">
    <source>
        <dbReference type="ARBA" id="ARBA00004496"/>
    </source>
</evidence>
<feature type="binding site" evidence="11">
    <location>
        <begin position="117"/>
        <end position="123"/>
    </location>
    <ligand>
        <name>UMP</name>
        <dbReference type="ChEBI" id="CHEBI:57865"/>
    </ligand>
</feature>
<reference evidence="15 16" key="1">
    <citation type="submission" date="2018-06" db="EMBL/GenBank/DDBJ databases">
        <title>Extensive metabolic versatility and redundancy in microbially diverse, dynamic hydrothermal sediments.</title>
        <authorList>
            <person name="Dombrowski N."/>
            <person name="Teske A."/>
            <person name="Baker B.J."/>
        </authorList>
    </citation>
    <scope>NUCLEOTIDE SEQUENCE [LARGE SCALE GENOMIC DNA]</scope>
    <source>
        <strain evidence="14">B20_G2</strain>
        <strain evidence="13">B29_G17</strain>
    </source>
</reference>
<keyword evidence="6 11" id="KW-0547">Nucleotide-binding</keyword>
<feature type="binding site" evidence="11">
    <location>
        <position position="143"/>
    </location>
    <ligand>
        <name>ATP</name>
        <dbReference type="ChEBI" id="CHEBI:30616"/>
    </ligand>
</feature>
<dbReference type="GO" id="GO:0033862">
    <property type="term" value="F:UMP kinase activity"/>
    <property type="evidence" value="ECO:0007669"/>
    <property type="project" value="UniProtKB-EC"/>
</dbReference>
<comment type="pathway">
    <text evidence="2 11">Pyrimidine metabolism; CTP biosynthesis via de novo pathway; UDP from UMP (UMPK route): step 1/1.</text>
</comment>
<keyword evidence="9 11" id="KW-0665">Pyrimidine biosynthesis</keyword>
<dbReference type="SUPFAM" id="SSF53633">
    <property type="entry name" value="Carbamate kinase-like"/>
    <property type="match status" value="1"/>
</dbReference>
<evidence type="ECO:0000256" key="3">
    <source>
        <dbReference type="ARBA" id="ARBA00007614"/>
    </source>
</evidence>
<keyword evidence="5 11" id="KW-0808">Transferase</keyword>
<comment type="subcellular location">
    <subcellularLocation>
        <location evidence="1 11">Cytoplasm</location>
    </subcellularLocation>
</comment>
<proteinExistence type="inferred from homology"/>
<evidence type="ECO:0000313" key="13">
    <source>
        <dbReference type="EMBL" id="RLE52178.1"/>
    </source>
</evidence>
<evidence type="ECO:0000313" key="15">
    <source>
        <dbReference type="Proteomes" id="UP000268446"/>
    </source>
</evidence>
<evidence type="ECO:0000259" key="12">
    <source>
        <dbReference type="Pfam" id="PF00696"/>
    </source>
</evidence>
<comment type="similarity">
    <text evidence="3 11">Belongs to the UMP kinase family.</text>
</comment>
<comment type="caution">
    <text evidence="11">Lacks conserved residue(s) required for the propagation of feature annotation.</text>
</comment>
<dbReference type="EMBL" id="QMQZ01000009">
    <property type="protein sequence ID" value="RLE52178.1"/>
    <property type="molecule type" value="Genomic_DNA"/>
</dbReference>
<comment type="catalytic activity">
    <reaction evidence="10 11">
        <text>UMP + ATP = UDP + ADP</text>
        <dbReference type="Rhea" id="RHEA:24400"/>
        <dbReference type="ChEBI" id="CHEBI:30616"/>
        <dbReference type="ChEBI" id="CHEBI:57865"/>
        <dbReference type="ChEBI" id="CHEBI:58223"/>
        <dbReference type="ChEBI" id="CHEBI:456216"/>
        <dbReference type="EC" id="2.7.4.22"/>
    </reaction>
</comment>
<dbReference type="PIRSF" id="PIRSF005650">
    <property type="entry name" value="Uridylate_kin"/>
    <property type="match status" value="1"/>
</dbReference>
<dbReference type="GO" id="GO:0005524">
    <property type="term" value="F:ATP binding"/>
    <property type="evidence" value="ECO:0007669"/>
    <property type="project" value="UniProtKB-KW"/>
</dbReference>
<evidence type="ECO:0000256" key="9">
    <source>
        <dbReference type="ARBA" id="ARBA00022975"/>
    </source>
</evidence>
<dbReference type="PANTHER" id="PTHR42833">
    <property type="entry name" value="URIDYLATE KINASE"/>
    <property type="match status" value="1"/>
</dbReference>
<evidence type="ECO:0000256" key="11">
    <source>
        <dbReference type="HAMAP-Rule" id="MF_01220"/>
    </source>
</evidence>
<keyword evidence="8 11" id="KW-0067">ATP-binding</keyword>
<dbReference type="PANTHER" id="PTHR42833:SF4">
    <property type="entry name" value="URIDYLATE KINASE PUMPKIN, CHLOROPLASTIC"/>
    <property type="match status" value="1"/>
</dbReference>
<dbReference type="AlphaFoldDB" id="A0A497F301"/>
<dbReference type="HAMAP" id="MF_01220_A">
    <property type="entry name" value="PyrH_A"/>
    <property type="match status" value="1"/>
</dbReference>
<dbReference type="EC" id="2.7.4.22" evidence="11"/>
<dbReference type="NCBIfam" id="TIGR02076">
    <property type="entry name" value="pyrH_arch"/>
    <property type="match status" value="1"/>
</dbReference>